<reference evidence="2" key="1">
    <citation type="submission" date="2023-12" db="EMBL/GenBank/DDBJ databases">
        <title>Novel species in genus Nocardioides.</title>
        <authorList>
            <person name="Zhou H."/>
        </authorList>
    </citation>
    <scope>NUCLEOTIDE SEQUENCE [LARGE SCALE GENOMIC DNA]</scope>
    <source>
        <strain evidence="2">HM61</strain>
    </source>
</reference>
<dbReference type="Gene3D" id="3.10.490.10">
    <property type="entry name" value="Gamma-glutamyl cyclotransferase-like"/>
    <property type="match status" value="1"/>
</dbReference>
<evidence type="ECO:0000313" key="1">
    <source>
        <dbReference type="EMBL" id="WQQ27748.1"/>
    </source>
</evidence>
<organism evidence="1 2">
    <name type="scientific">Nocardioides bizhenqiangii</name>
    <dbReference type="NCBI Taxonomy" id="3095076"/>
    <lineage>
        <taxon>Bacteria</taxon>
        <taxon>Bacillati</taxon>
        <taxon>Actinomycetota</taxon>
        <taxon>Actinomycetes</taxon>
        <taxon>Propionibacteriales</taxon>
        <taxon>Nocardioidaceae</taxon>
        <taxon>Nocardioides</taxon>
    </lineage>
</organism>
<name>A0ABZ0ZTV3_9ACTN</name>
<protein>
    <submittedName>
        <fullName evidence="1">Histone deacetylase</fullName>
    </submittedName>
</protein>
<dbReference type="RefSeq" id="WP_322938091.1">
    <property type="nucleotide sequence ID" value="NZ_CP141059.1"/>
</dbReference>
<accession>A0ABZ0ZTV3</accession>
<dbReference type="EMBL" id="CP141059">
    <property type="protein sequence ID" value="WQQ27748.1"/>
    <property type="molecule type" value="Genomic_DNA"/>
</dbReference>
<sequence length="192" mass="20705">MTPTRPVWYAAYGSNTDAARFGCYLRGGCPEGGTRTHPGCRDTTPPAATKPLWLPGSVYFAGMSTVWGGGMAFYDPATPGPVAARGWLITVQQLADLITQEMHDEPGNRPDLEHRIRTIVSRSGDGSHSLGSGRYETLVTTRSLDGTPVVTFTARRAHHRRERRAPSLRYQATIAAGLAQVGHGHASPQPVL</sequence>
<keyword evidence="2" id="KW-1185">Reference proteome</keyword>
<dbReference type="Proteomes" id="UP001327225">
    <property type="component" value="Chromosome"/>
</dbReference>
<gene>
    <name evidence="1" type="ORF">SHK19_05810</name>
</gene>
<evidence type="ECO:0000313" key="2">
    <source>
        <dbReference type="Proteomes" id="UP001327225"/>
    </source>
</evidence>
<proteinExistence type="predicted"/>